<feature type="region of interest" description="Disordered" evidence="1">
    <location>
        <begin position="44"/>
        <end position="98"/>
    </location>
</feature>
<evidence type="ECO:0000256" key="1">
    <source>
        <dbReference type="SAM" id="MobiDB-lite"/>
    </source>
</evidence>
<feature type="domain" description="Zinc-binding loop region of homing endonuclease" evidence="2">
    <location>
        <begin position="287"/>
        <end position="335"/>
    </location>
</feature>
<feature type="compositionally biased region" description="Polar residues" evidence="1">
    <location>
        <begin position="68"/>
        <end position="80"/>
    </location>
</feature>
<dbReference type="OrthoDB" id="5386048at2759"/>
<dbReference type="InterPro" id="IPR044925">
    <property type="entry name" value="His-Me_finger_sf"/>
</dbReference>
<comment type="caution">
    <text evidence="3">The sequence shown here is derived from an EMBL/GenBank/DDBJ whole genome shotgun (WGS) entry which is preliminary data.</text>
</comment>
<sequence>MYALSEAPVEESNLASTPDLCSIGHQKSGENCGVEYHPKSVCLSPPDSVPNTASQPESMGANILPGDTPSQAISISSEYSQPKLEKSIEEPDSQEDSDMDLVSRILRANREHENLGTFDQIATHFHDDSAPCTCDNGLLSPPKSPKAPSSAKPAANPAPKLPELQTSPPEAAPKRLPRNTLSLQERKRIFVGGRSGKLMDDMKKWWHKTEWLLDPFREDDDCWLHPNPPPARRGASGQQLPCGTISKVFQWQDQKGRHTLVVNYGIVCKLLYYDMTKQQKDGFINRSFHVSHLCGNWTCINPVHTVIEPGEVNISRNNCFSHRSGCLHNPPCLKDKKVPLGSDGRLVDQDAPVYAPVVLGEHWDEWGLQNIGDDDDYPTVDVLEEPVALPRDEDAVVHGFDAHSPPFPDAGTVANDPKNARVLSPGAETTADDVKEHKLLPRVAEVLA</sequence>
<dbReference type="AlphaFoldDB" id="A0A8T9BVM4"/>
<dbReference type="SUPFAM" id="SSF54060">
    <property type="entry name" value="His-Me finger endonucleases"/>
    <property type="match status" value="1"/>
</dbReference>
<feature type="non-terminal residue" evidence="3">
    <location>
        <position position="1"/>
    </location>
</feature>
<evidence type="ECO:0000313" key="4">
    <source>
        <dbReference type="Proteomes" id="UP000469558"/>
    </source>
</evidence>
<feature type="region of interest" description="Disordered" evidence="1">
    <location>
        <begin position="136"/>
        <end position="179"/>
    </location>
</feature>
<protein>
    <recommendedName>
        <fullName evidence="2">Zinc-binding loop region of homing endonuclease domain-containing protein</fullName>
    </recommendedName>
</protein>
<evidence type="ECO:0000259" key="2">
    <source>
        <dbReference type="Pfam" id="PF05551"/>
    </source>
</evidence>
<feature type="compositionally biased region" description="Low complexity" evidence="1">
    <location>
        <begin position="138"/>
        <end position="162"/>
    </location>
</feature>
<gene>
    <name evidence="3" type="ORF">LSUE1_G009866</name>
</gene>
<dbReference type="GO" id="GO:0004519">
    <property type="term" value="F:endonuclease activity"/>
    <property type="evidence" value="ECO:0007669"/>
    <property type="project" value="InterPro"/>
</dbReference>
<organism evidence="3 4">
    <name type="scientific">Lachnellula suecica</name>
    <dbReference type="NCBI Taxonomy" id="602035"/>
    <lineage>
        <taxon>Eukaryota</taxon>
        <taxon>Fungi</taxon>
        <taxon>Dikarya</taxon>
        <taxon>Ascomycota</taxon>
        <taxon>Pezizomycotina</taxon>
        <taxon>Leotiomycetes</taxon>
        <taxon>Helotiales</taxon>
        <taxon>Lachnaceae</taxon>
        <taxon>Lachnellula</taxon>
    </lineage>
</organism>
<evidence type="ECO:0000313" key="3">
    <source>
        <dbReference type="EMBL" id="TVY60910.1"/>
    </source>
</evidence>
<proteinExistence type="predicted"/>
<keyword evidence="4" id="KW-1185">Reference proteome</keyword>
<reference evidence="3 4" key="1">
    <citation type="submission" date="2018-05" db="EMBL/GenBank/DDBJ databases">
        <title>Genome sequencing and assembly of the regulated plant pathogen Lachnellula willkommii and related sister species for the development of diagnostic species identification markers.</title>
        <authorList>
            <person name="Giroux E."/>
            <person name="Bilodeau G."/>
        </authorList>
    </citation>
    <scope>NUCLEOTIDE SEQUENCE [LARGE SCALE GENOMIC DNA]</scope>
    <source>
        <strain evidence="3 4">CBS 268.59</strain>
    </source>
</reference>
<dbReference type="InterPro" id="IPR008704">
    <property type="entry name" value="Endonuclease_Zinc-binding_loop"/>
</dbReference>
<accession>A0A8T9BVM4</accession>
<feature type="region of interest" description="Disordered" evidence="1">
    <location>
        <begin position="1"/>
        <end position="29"/>
    </location>
</feature>
<name>A0A8T9BVM4_9HELO</name>
<dbReference type="InterPro" id="IPR044930">
    <property type="entry name" value="Homing_endonuclease_His-Me"/>
</dbReference>
<dbReference type="Gene3D" id="3.90.75.10">
    <property type="entry name" value="Homing Intron 3 (I-ppo) Encoded Endonuclease, Chain A"/>
    <property type="match status" value="1"/>
</dbReference>
<dbReference type="EMBL" id="QGMK01002039">
    <property type="protein sequence ID" value="TVY60910.1"/>
    <property type="molecule type" value="Genomic_DNA"/>
</dbReference>
<dbReference type="Proteomes" id="UP000469558">
    <property type="component" value="Unassembled WGS sequence"/>
</dbReference>
<dbReference type="Pfam" id="PF05551">
    <property type="entry name" value="zf-His_Me_endon"/>
    <property type="match status" value="1"/>
</dbReference>